<dbReference type="EMBL" id="VLPK01000006">
    <property type="protein sequence ID" value="TSJ36546.1"/>
    <property type="molecule type" value="Genomic_DNA"/>
</dbReference>
<sequence length="574" mass="66846">MEMILTPEFNDLFPGENDTLEELLKDIPSLLVVQFLAMANAELYYHRSNEGPAQYKIFDLLLRRQQPETRKAIIENVNKKINRNPDAKTHFFSVIYNLEFLHYELVNYRELPDEEINQDQDLRLFKAYFLIVEKVNESIRNTLRETPVYDADYFAKTTWPSFIDQFEINSEIYPFPIMLRGAVLLNYLKYHSPYAVYVDNYLKKHGKATALNYVLDIYNLLILGYKKFKNKSPDQWASCSFAPSDGFETIFEQFDLNIKDYQAAFSAGKSNYTGIRSKPLLKLEDGSHLVLSWPFLISKMYDGLVFDFYQYSGINEDTKFRTFLDFKKHIGGEVTEKYLFQKLLGACFKNKHQVLKFDDLDIKGHPDAYYRQGNNVMLIEIKDAYFPAPAIGSYSYEAITEAIDLKFNSSKKGTGQIIKQLQYLSQQPFENPPAYKNTKNLTIYPVLVYSDLVFGMPGINDYLDRAFKKQLAASGLRRHFKTIMPITMINITFLIQKFDAFDHKQYSLMELISQFHAHANSKRKKADLTREINDHIDSQPTFEDFALKKIPLREDGENYLTSCIKTFNLTKGLP</sequence>
<dbReference type="OrthoDB" id="1275259at2"/>
<proteinExistence type="predicted"/>
<comment type="caution">
    <text evidence="1">The sequence shown here is derived from an EMBL/GenBank/DDBJ whole genome shotgun (WGS) entry which is preliminary data.</text>
</comment>
<dbReference type="RefSeq" id="WP_144250513.1">
    <property type="nucleotide sequence ID" value="NZ_VLPK01000006.1"/>
</dbReference>
<evidence type="ECO:0000313" key="2">
    <source>
        <dbReference type="Proteomes" id="UP000318733"/>
    </source>
</evidence>
<keyword evidence="2" id="KW-1185">Reference proteome</keyword>
<evidence type="ECO:0000313" key="1">
    <source>
        <dbReference type="EMBL" id="TSJ36546.1"/>
    </source>
</evidence>
<name>A0A556M9M2_9SPHI</name>
<dbReference type="AlphaFoldDB" id="A0A556M9M2"/>
<organism evidence="1 2">
    <name type="scientific">Mucilaginibacter corticis</name>
    <dbReference type="NCBI Taxonomy" id="2597670"/>
    <lineage>
        <taxon>Bacteria</taxon>
        <taxon>Pseudomonadati</taxon>
        <taxon>Bacteroidota</taxon>
        <taxon>Sphingobacteriia</taxon>
        <taxon>Sphingobacteriales</taxon>
        <taxon>Sphingobacteriaceae</taxon>
        <taxon>Mucilaginibacter</taxon>
    </lineage>
</organism>
<accession>A0A556M9M2</accession>
<reference evidence="1 2" key="1">
    <citation type="submission" date="2019-07" db="EMBL/GenBank/DDBJ databases">
        <authorList>
            <person name="Huq M.A."/>
        </authorList>
    </citation>
    <scope>NUCLEOTIDE SEQUENCE [LARGE SCALE GENOMIC DNA]</scope>
    <source>
        <strain evidence="1 2">MAH-19</strain>
    </source>
</reference>
<gene>
    <name evidence="1" type="ORF">FO440_22205</name>
</gene>
<protein>
    <submittedName>
        <fullName evidence="1">Uncharacterized protein</fullName>
    </submittedName>
</protein>
<dbReference type="Proteomes" id="UP000318733">
    <property type="component" value="Unassembled WGS sequence"/>
</dbReference>